<evidence type="ECO:0000313" key="9">
    <source>
        <dbReference type="EMBL" id="CAD8764347.1"/>
    </source>
</evidence>
<name>A0A7S0UQM2_9CHLO</name>
<reference evidence="9" key="1">
    <citation type="submission" date="2021-01" db="EMBL/GenBank/DDBJ databases">
        <authorList>
            <person name="Corre E."/>
            <person name="Pelletier E."/>
            <person name="Niang G."/>
            <person name="Scheremetjew M."/>
            <person name="Finn R."/>
            <person name="Kale V."/>
            <person name="Holt S."/>
            <person name="Cochrane G."/>
            <person name="Meng A."/>
            <person name="Brown T."/>
            <person name="Cohen L."/>
        </authorList>
    </citation>
    <scope>NUCLEOTIDE SEQUENCE</scope>
    <source>
        <strain evidence="9">SAG 63-3</strain>
    </source>
</reference>
<dbReference type="GO" id="GO:0005506">
    <property type="term" value="F:iron ion binding"/>
    <property type="evidence" value="ECO:0007669"/>
    <property type="project" value="InterPro"/>
</dbReference>
<evidence type="ECO:0000256" key="7">
    <source>
        <dbReference type="SAM" id="Phobius"/>
    </source>
</evidence>
<dbReference type="GO" id="GO:0016491">
    <property type="term" value="F:oxidoreductase activity"/>
    <property type="evidence" value="ECO:0007669"/>
    <property type="project" value="InterPro"/>
</dbReference>
<proteinExistence type="inferred from homology"/>
<gene>
    <name evidence="9" type="ORF">PPAR00522_LOCUS731</name>
</gene>
<dbReference type="GO" id="GO:0008610">
    <property type="term" value="P:lipid biosynthetic process"/>
    <property type="evidence" value="ECO:0007669"/>
    <property type="project" value="InterPro"/>
</dbReference>
<feature type="compositionally biased region" description="Polar residues" evidence="6">
    <location>
        <begin position="348"/>
        <end position="360"/>
    </location>
</feature>
<dbReference type="Pfam" id="PF04116">
    <property type="entry name" value="FA_hydroxylase"/>
    <property type="match status" value="1"/>
</dbReference>
<feature type="compositionally biased region" description="Low complexity" evidence="6">
    <location>
        <begin position="239"/>
        <end position="252"/>
    </location>
</feature>
<comment type="subcellular location">
    <subcellularLocation>
        <location evidence="1">Membrane</location>
    </subcellularLocation>
</comment>
<feature type="region of interest" description="Disordered" evidence="6">
    <location>
        <begin position="293"/>
        <end position="377"/>
    </location>
</feature>
<feature type="compositionally biased region" description="Basic and acidic residues" evidence="6">
    <location>
        <begin position="474"/>
        <end position="504"/>
    </location>
</feature>
<evidence type="ECO:0000259" key="8">
    <source>
        <dbReference type="Pfam" id="PF04116"/>
    </source>
</evidence>
<evidence type="ECO:0000256" key="2">
    <source>
        <dbReference type="ARBA" id="ARBA00009324"/>
    </source>
</evidence>
<sequence length="523" mass="59606">MLTSSLVFQTLKQNLFSFSGFWSSFWQITVTYYLGALALHYAVPALFPVKIIQPRPPKKGDIARDILHSVAPIVVKAFYWKIVELLYQKQWSYVYVGSFFKNRFHEVLYCMFVILVLDLLHDSWFYWTHRLLHWAPLYRGVHLQHHLSRAPTAFTGYSFHVVEALIVFFDEVTVCFLLPVNLRLHRVYHLLTTLYHQAGHAGYEITPFVPSLEGLISLLLSFRIQIQWAPGVAVNSQSVGSKSFTTSSSPNSPLDPFVSDSVKMNSLQKRSKEIHVVARGPLGEMMEYEPSVSLKDSISGDDDDKNFNRDLACNGSNPNHDNHNHDDSSTSTNDMDSAANLRKRHPSTHSSFDGSNSGKSTPCKMKGGSNVDNNKGRSNMDGFSSVFGLSLPKIHIYLLPAYAMNTVQHHDLHHRYPNRHFSLYFTHWDRWCGTMVRQYDQMLYSYFSRPQEEGAIRVGEKEKELEGDEEDKEENVGRKKVEEEEDKIEVKQEVKRMKKKEEAAGKLVKGKGEGSTLSTSAGA</sequence>
<evidence type="ECO:0000256" key="5">
    <source>
        <dbReference type="ARBA" id="ARBA00023136"/>
    </source>
</evidence>
<dbReference type="InterPro" id="IPR050307">
    <property type="entry name" value="Sterol_Desaturase_Related"/>
</dbReference>
<dbReference type="InterPro" id="IPR006694">
    <property type="entry name" value="Fatty_acid_hydroxylase"/>
</dbReference>
<dbReference type="PANTHER" id="PTHR11863">
    <property type="entry name" value="STEROL DESATURASE"/>
    <property type="match status" value="1"/>
</dbReference>
<feature type="transmembrane region" description="Helical" evidence="7">
    <location>
        <begin position="25"/>
        <end position="49"/>
    </location>
</feature>
<evidence type="ECO:0000256" key="6">
    <source>
        <dbReference type="SAM" id="MobiDB-lite"/>
    </source>
</evidence>
<protein>
    <recommendedName>
        <fullName evidence="8">Fatty acid hydroxylase domain-containing protein</fullName>
    </recommendedName>
</protein>
<dbReference type="CDD" id="cd22249">
    <property type="entry name" value="UDM1_RNF168_RNF169-like"/>
    <property type="match status" value="1"/>
</dbReference>
<accession>A0A7S0UQM2</accession>
<dbReference type="AlphaFoldDB" id="A0A7S0UQM2"/>
<keyword evidence="5 7" id="KW-0472">Membrane</keyword>
<dbReference type="EMBL" id="HBFM01001333">
    <property type="protein sequence ID" value="CAD8764347.1"/>
    <property type="molecule type" value="Transcribed_RNA"/>
</dbReference>
<feature type="region of interest" description="Disordered" evidence="6">
    <location>
        <begin position="460"/>
        <end position="523"/>
    </location>
</feature>
<feature type="region of interest" description="Disordered" evidence="6">
    <location>
        <begin position="239"/>
        <end position="259"/>
    </location>
</feature>
<keyword evidence="3 7" id="KW-0812">Transmembrane</keyword>
<comment type="similarity">
    <text evidence="2">Belongs to the sterol desaturase family.</text>
</comment>
<organism evidence="9">
    <name type="scientific">Polytomella parva</name>
    <dbReference type="NCBI Taxonomy" id="51329"/>
    <lineage>
        <taxon>Eukaryota</taxon>
        <taxon>Viridiplantae</taxon>
        <taxon>Chlorophyta</taxon>
        <taxon>core chlorophytes</taxon>
        <taxon>Chlorophyceae</taxon>
        <taxon>CS clade</taxon>
        <taxon>Chlamydomonadales</taxon>
        <taxon>Chlamydomonadaceae</taxon>
        <taxon>Polytomella</taxon>
    </lineage>
</organism>
<feature type="domain" description="Fatty acid hydroxylase" evidence="8">
    <location>
        <begin position="115"/>
        <end position="209"/>
    </location>
</feature>
<evidence type="ECO:0000256" key="4">
    <source>
        <dbReference type="ARBA" id="ARBA00022989"/>
    </source>
</evidence>
<evidence type="ECO:0000256" key="1">
    <source>
        <dbReference type="ARBA" id="ARBA00004370"/>
    </source>
</evidence>
<keyword evidence="4 7" id="KW-1133">Transmembrane helix</keyword>
<dbReference type="GO" id="GO:0016020">
    <property type="term" value="C:membrane"/>
    <property type="evidence" value="ECO:0007669"/>
    <property type="project" value="UniProtKB-SubCell"/>
</dbReference>
<evidence type="ECO:0000256" key="3">
    <source>
        <dbReference type="ARBA" id="ARBA00022692"/>
    </source>
</evidence>